<protein>
    <submittedName>
        <fullName evidence="1">Uncharacterized protein</fullName>
    </submittedName>
</protein>
<dbReference type="Proteomes" id="UP000236286">
    <property type="component" value="Unassembled WGS sequence"/>
</dbReference>
<dbReference type="EMBL" id="PDZR01000045">
    <property type="protein sequence ID" value="PNG24210.1"/>
    <property type="molecule type" value="Genomic_DNA"/>
</dbReference>
<evidence type="ECO:0000313" key="2">
    <source>
        <dbReference type="Proteomes" id="UP000236286"/>
    </source>
</evidence>
<comment type="caution">
    <text evidence="1">The sequence shown here is derived from an EMBL/GenBank/DDBJ whole genome shotgun (WGS) entry which is preliminary data.</text>
</comment>
<proteinExistence type="predicted"/>
<dbReference type="AlphaFoldDB" id="A0A2J7TBR2"/>
<accession>A0A2J7TBR2</accession>
<organism evidence="1 2">
    <name type="scientific">Methylocella silvestris</name>
    <dbReference type="NCBI Taxonomy" id="199596"/>
    <lineage>
        <taxon>Bacteria</taxon>
        <taxon>Pseudomonadati</taxon>
        <taxon>Pseudomonadota</taxon>
        <taxon>Alphaproteobacteria</taxon>
        <taxon>Hyphomicrobiales</taxon>
        <taxon>Beijerinckiaceae</taxon>
        <taxon>Methylocella</taxon>
    </lineage>
</organism>
<dbReference type="RefSeq" id="WP_102845461.1">
    <property type="nucleotide sequence ID" value="NZ_PDZR01000045.1"/>
</dbReference>
<reference evidence="1 2" key="1">
    <citation type="submission" date="2017-10" db="EMBL/GenBank/DDBJ databases">
        <title>Genome announcement of Methylocella silvestris TVC from permafrost.</title>
        <authorList>
            <person name="Wang J."/>
            <person name="Geng K."/>
            <person name="Ul-Haque F."/>
            <person name="Crombie A.T."/>
            <person name="Street L.E."/>
            <person name="Wookey P.A."/>
            <person name="Murrell J.C."/>
            <person name="Pratscher J."/>
        </authorList>
    </citation>
    <scope>NUCLEOTIDE SEQUENCE [LARGE SCALE GENOMIC DNA]</scope>
    <source>
        <strain evidence="1 2">TVC</strain>
    </source>
</reference>
<gene>
    <name evidence="1" type="ORF">CR492_19905</name>
</gene>
<sequence length="82" mass="9082">MPAEFDMTDVLIKHVKSWKIETKPPLEWLVVWTDLPCDPSSPGFDAAAKQQLIDGAVKLMARLKGPERCFICSPDCPGGQLI</sequence>
<evidence type="ECO:0000313" key="1">
    <source>
        <dbReference type="EMBL" id="PNG24210.1"/>
    </source>
</evidence>
<name>A0A2J7TBR2_METSI</name>